<keyword evidence="3" id="KW-1185">Reference proteome</keyword>
<dbReference type="STRING" id="933852.A0A0C3AM82"/>
<feature type="compositionally biased region" description="Low complexity" evidence="1">
    <location>
        <begin position="899"/>
        <end position="914"/>
    </location>
</feature>
<feature type="compositionally biased region" description="Basic and acidic residues" evidence="1">
    <location>
        <begin position="120"/>
        <end position="130"/>
    </location>
</feature>
<feature type="compositionally biased region" description="Low complexity" evidence="1">
    <location>
        <begin position="235"/>
        <end position="247"/>
    </location>
</feature>
<feature type="compositionally biased region" description="Low complexity" evidence="1">
    <location>
        <begin position="56"/>
        <end position="81"/>
    </location>
</feature>
<evidence type="ECO:0000313" key="2">
    <source>
        <dbReference type="EMBL" id="KIM20406.1"/>
    </source>
</evidence>
<feature type="compositionally biased region" description="Polar residues" evidence="1">
    <location>
        <begin position="275"/>
        <end position="284"/>
    </location>
</feature>
<feature type="region of interest" description="Disordered" evidence="1">
    <location>
        <begin position="1239"/>
        <end position="1287"/>
    </location>
</feature>
<feature type="compositionally biased region" description="Pro residues" evidence="1">
    <location>
        <begin position="874"/>
        <end position="889"/>
    </location>
</feature>
<reference evidence="3" key="2">
    <citation type="submission" date="2015-01" db="EMBL/GenBank/DDBJ databases">
        <title>Evolutionary Origins and Diversification of the Mycorrhizal Mutualists.</title>
        <authorList>
            <consortium name="DOE Joint Genome Institute"/>
            <consortium name="Mycorrhizal Genomics Consortium"/>
            <person name="Kohler A."/>
            <person name="Kuo A."/>
            <person name="Nagy L.G."/>
            <person name="Floudas D."/>
            <person name="Copeland A."/>
            <person name="Barry K.W."/>
            <person name="Cichocki N."/>
            <person name="Veneault-Fourrey C."/>
            <person name="LaButti K."/>
            <person name="Lindquist E.A."/>
            <person name="Lipzen A."/>
            <person name="Lundell T."/>
            <person name="Morin E."/>
            <person name="Murat C."/>
            <person name="Riley R."/>
            <person name="Ohm R."/>
            <person name="Sun H."/>
            <person name="Tunlid A."/>
            <person name="Henrissat B."/>
            <person name="Grigoriev I.V."/>
            <person name="Hibbett D.S."/>
            <person name="Martin F."/>
        </authorList>
    </citation>
    <scope>NUCLEOTIDE SEQUENCE [LARGE SCALE GENOMIC DNA]</scope>
    <source>
        <strain evidence="3">MAFF 305830</strain>
    </source>
</reference>
<evidence type="ECO:0000256" key="1">
    <source>
        <dbReference type="SAM" id="MobiDB-lite"/>
    </source>
</evidence>
<feature type="compositionally biased region" description="Basic and acidic residues" evidence="1">
    <location>
        <begin position="82"/>
        <end position="95"/>
    </location>
</feature>
<reference evidence="2 3" key="1">
    <citation type="submission" date="2014-04" db="EMBL/GenBank/DDBJ databases">
        <authorList>
            <consortium name="DOE Joint Genome Institute"/>
            <person name="Kuo A."/>
            <person name="Zuccaro A."/>
            <person name="Kohler A."/>
            <person name="Nagy L.G."/>
            <person name="Floudas D."/>
            <person name="Copeland A."/>
            <person name="Barry K.W."/>
            <person name="Cichocki N."/>
            <person name="Veneault-Fourrey C."/>
            <person name="LaButti K."/>
            <person name="Lindquist E.A."/>
            <person name="Lipzen A."/>
            <person name="Lundell T."/>
            <person name="Morin E."/>
            <person name="Murat C."/>
            <person name="Sun H."/>
            <person name="Tunlid A."/>
            <person name="Henrissat B."/>
            <person name="Grigoriev I.V."/>
            <person name="Hibbett D.S."/>
            <person name="Martin F."/>
            <person name="Nordberg H.P."/>
            <person name="Cantor M.N."/>
            <person name="Hua S.X."/>
        </authorList>
    </citation>
    <scope>NUCLEOTIDE SEQUENCE [LARGE SCALE GENOMIC DNA]</scope>
    <source>
        <strain evidence="2 3">MAFF 305830</strain>
    </source>
</reference>
<feature type="compositionally biased region" description="Basic and acidic residues" evidence="1">
    <location>
        <begin position="972"/>
        <end position="984"/>
    </location>
</feature>
<feature type="compositionally biased region" description="Basic and acidic residues" evidence="1">
    <location>
        <begin position="149"/>
        <end position="169"/>
    </location>
</feature>
<feature type="compositionally biased region" description="Basic and acidic residues" evidence="1">
    <location>
        <begin position="46"/>
        <end position="55"/>
    </location>
</feature>
<feature type="compositionally biased region" description="Low complexity" evidence="1">
    <location>
        <begin position="685"/>
        <end position="697"/>
    </location>
</feature>
<feature type="region of interest" description="Disordered" evidence="1">
    <location>
        <begin position="31"/>
        <end position="493"/>
    </location>
</feature>
<feature type="region of interest" description="Disordered" evidence="1">
    <location>
        <begin position="545"/>
        <end position="635"/>
    </location>
</feature>
<feature type="compositionally biased region" description="Polar residues" evidence="1">
    <location>
        <begin position="441"/>
        <end position="460"/>
    </location>
</feature>
<feature type="compositionally biased region" description="Pro residues" evidence="1">
    <location>
        <begin position="829"/>
        <end position="841"/>
    </location>
</feature>
<feature type="compositionally biased region" description="Polar residues" evidence="1">
    <location>
        <begin position="291"/>
        <end position="314"/>
    </location>
</feature>
<feature type="compositionally biased region" description="Pro residues" evidence="1">
    <location>
        <begin position="416"/>
        <end position="425"/>
    </location>
</feature>
<sequence>MTEEDGDFLDGVIDFGDGKQYNVAPVTVAQPAAAAAAEEEQPSGDRLGDDYDRRWPASTASQAQPQPGSSPSTSPLTSTNSHGERVLFNDRHNRMEPLPPRQTPTTPTLLHAQPTRNGPTRRESDGRGFREPPNWNAPSQRGTYATSEASDRQGDTRMRRPSASERDRVFPSGGLGQHLRDRSPDGSGRFPGRNIQRMSRRDSQASSGIVPSVPARSTRALSRESSDRGSGIRQLPPHLSAASAAAHGPPLVTGNLPSSISSRASWRGSPIDARSPSQAPQTPSIVHPETIQPNAKLETSASAVSPSEPSQQDPVASLLNDETALKAAMAVAAERARKRKMEEEEQRKMEAERARKKLADLEAKMQAEKEAKELAAKEAEEKIRQAKEEAERLLKQKESEDRAKEKEKERPAHAPRAPPSRPPMPSDLADSWRGQAPVRPTVSTNTPPGRKMTNGSARSPTDSKRSPTILKSKHYEQSQASSMPPKLGPVDLSGKPANSAVIAEVAALQSKTTDDSVQTLHFSDLRQLAEGFGQNLPVPTVVTNGTDPAPVKTGAHPRSPTEARSHENGPPQHSPIAANFDEANLKSGKHPKSKAPSALNFAPRGSQDHGPNGPVSAGISPSWSPRTHDFNQPGYRQAPISVLDDTLSRFKIAIMHSNPEHAGMSSDDIIQGLGRTGVEPERGSRQSGFSRSSGGSSAIISNEPMWAQTQVIELEEEEEVPNVLIPTFSRKRDPVQPKRLQGMKIPQPWRWDYLTFDPPVEAMNRRTLSVIESLTQGPTGGTVHLRVKIPGRPTRTVPYAEFVPHAPQASKGASRPRREDLRVNASSYPSPPTGGPSPAPKTAPSGGQWPNKAKGSDEAVWRRAVPVTASLEQPPVPPVPEMSPAPKSTPGPKHNRNFSSTISPLSTPPQTTSTWGRSPLSLTITEDLPEDPSLKAAWNKGSAGSEAQVIKNSLRELADEPPPQIPSSINDLKSEDGDVSKVGEKLPTPPTTKQKYDPHRAFQQVSSQPPAPQPTHEPSPVVHSSPLPSMYPTPRSNALALSTNRTPRQTPPSSLPPPAVPMNQPRQGYTMPYPTPMHPMGSPYTQPMMVSQYPPVTTPIMAPTTPGMVHRNVVPGMSMQPAQPNPPMWGQQSPATASPSMPMGFVRPMHTSLPPTGSYPASMVPPGPPSVPLYPHSTVGMMHHPPSPAMSPMMAPGMAKPFPNPTRQNSLPNGVPLAPNGLPVSVPVTFQVPPSNGHMSYMVPGHMHPPSHSPQGVLPPHARPPQGRGGPLHPSQYPPAPNNFQRW</sequence>
<feature type="compositionally biased region" description="Polar residues" evidence="1">
    <location>
        <begin position="136"/>
        <end position="148"/>
    </location>
</feature>
<feature type="compositionally biased region" description="Low complexity" evidence="1">
    <location>
        <begin position="1018"/>
        <end position="1028"/>
    </location>
</feature>
<feature type="compositionally biased region" description="Low complexity" evidence="1">
    <location>
        <begin position="258"/>
        <end position="269"/>
    </location>
</feature>
<dbReference type="OrthoDB" id="2504896at2759"/>
<feature type="region of interest" description="Disordered" evidence="1">
    <location>
        <begin position="796"/>
        <end position="1038"/>
    </location>
</feature>
<dbReference type="Proteomes" id="UP000054097">
    <property type="component" value="Unassembled WGS sequence"/>
</dbReference>
<protein>
    <submittedName>
        <fullName evidence="2">Uncharacterized protein</fullName>
    </submittedName>
</protein>
<dbReference type="HOGENOM" id="CLU_003718_0_0_1"/>
<gene>
    <name evidence="2" type="ORF">M408DRAFT_138383</name>
</gene>
<evidence type="ECO:0000313" key="3">
    <source>
        <dbReference type="Proteomes" id="UP000054097"/>
    </source>
</evidence>
<feature type="region of interest" description="Disordered" evidence="1">
    <location>
        <begin position="676"/>
        <end position="702"/>
    </location>
</feature>
<dbReference type="CDD" id="cd06503">
    <property type="entry name" value="ATP-synt_Fo_b"/>
    <property type="match status" value="1"/>
</dbReference>
<organism evidence="2 3">
    <name type="scientific">Serendipita vermifera MAFF 305830</name>
    <dbReference type="NCBI Taxonomy" id="933852"/>
    <lineage>
        <taxon>Eukaryota</taxon>
        <taxon>Fungi</taxon>
        <taxon>Dikarya</taxon>
        <taxon>Basidiomycota</taxon>
        <taxon>Agaricomycotina</taxon>
        <taxon>Agaricomycetes</taxon>
        <taxon>Sebacinales</taxon>
        <taxon>Serendipitaceae</taxon>
        <taxon>Serendipita</taxon>
    </lineage>
</organism>
<proteinExistence type="predicted"/>
<name>A0A0C3AM82_SERVB</name>
<feature type="compositionally biased region" description="Basic and acidic residues" evidence="1">
    <location>
        <begin position="340"/>
        <end position="412"/>
    </location>
</feature>
<dbReference type="EMBL" id="KN824437">
    <property type="protein sequence ID" value="KIM20406.1"/>
    <property type="molecule type" value="Genomic_DNA"/>
</dbReference>
<accession>A0A0C3AM82</accession>